<gene>
    <name evidence="1" type="ORF">CPAG_02384</name>
</gene>
<evidence type="ECO:0000313" key="1">
    <source>
        <dbReference type="EMBL" id="KMM66044.1"/>
    </source>
</evidence>
<sequence length="344" mass="39049">MATFQQCCFKCDCFVSKVISSTSKGEPVGWWMSSVLRGWRITLWLPICCICCEFHGAELGNLESYEALSQGERSSLAPLFKVVNVNSKNITKRNKWLGGFLALNHLELSNSYQKHLQQWHKDVRKFFSNLGHLPNTDDYSLHQLSSIYWRKARRSEETEVETIQDRFNSLTVILLDIRACNRNCCTNYLEPQYLCFSTYLTVGPPGLPTQETNKTPNTTNSSYSWRDINSVGHWAEFTYAHILQRYGNLLQSAVISSEPMPTSPPQPIKTEAMFAVRFTTYIQSRLRRALRAGSLHLGPQSNLDLTPITVDIGDAAQIIDNFRPDIVSKQEACIIAHQTAARAT</sequence>
<dbReference type="EMBL" id="DS268109">
    <property type="protein sequence ID" value="KMM66044.1"/>
    <property type="molecule type" value="Genomic_DNA"/>
</dbReference>
<dbReference type="Proteomes" id="UP000054567">
    <property type="component" value="Unassembled WGS sequence"/>
</dbReference>
<protein>
    <submittedName>
        <fullName evidence="1">Uncharacterized protein</fullName>
    </submittedName>
</protein>
<accession>A0A0J6FAS0</accession>
<reference evidence="2" key="2">
    <citation type="journal article" date="2009" name="Genome Res.">
        <title>Comparative genomic analyses of the human fungal pathogens Coccidioides and their relatives.</title>
        <authorList>
            <person name="Sharpton T.J."/>
            <person name="Stajich J.E."/>
            <person name="Rounsley S.D."/>
            <person name="Gardner M.J."/>
            <person name="Wortman J.R."/>
            <person name="Jordar V.S."/>
            <person name="Maiti R."/>
            <person name="Kodira C.D."/>
            <person name="Neafsey D.E."/>
            <person name="Zeng Q."/>
            <person name="Hung C.-Y."/>
            <person name="McMahan C."/>
            <person name="Muszewska A."/>
            <person name="Grynberg M."/>
            <person name="Mandel M.A."/>
            <person name="Kellner E.M."/>
            <person name="Barker B.M."/>
            <person name="Galgiani J.N."/>
            <person name="Orbach M.J."/>
            <person name="Kirkland T.N."/>
            <person name="Cole G.T."/>
            <person name="Henn M.R."/>
            <person name="Birren B.W."/>
            <person name="Taylor J.W."/>
        </authorList>
    </citation>
    <scope>NUCLEOTIDE SEQUENCE [LARGE SCALE GENOMIC DNA]</scope>
    <source>
        <strain evidence="2">RMSCC 3488</strain>
    </source>
</reference>
<organism evidence="1 2">
    <name type="scientific">Coccidioides posadasii RMSCC 3488</name>
    <dbReference type="NCBI Taxonomy" id="454284"/>
    <lineage>
        <taxon>Eukaryota</taxon>
        <taxon>Fungi</taxon>
        <taxon>Dikarya</taxon>
        <taxon>Ascomycota</taxon>
        <taxon>Pezizomycotina</taxon>
        <taxon>Eurotiomycetes</taxon>
        <taxon>Eurotiomycetidae</taxon>
        <taxon>Onygenales</taxon>
        <taxon>Onygenaceae</taxon>
        <taxon>Coccidioides</taxon>
    </lineage>
</organism>
<reference evidence="2" key="3">
    <citation type="journal article" date="2010" name="Genome Res.">
        <title>Population genomic sequencing of Coccidioides fungi reveals recent hybridization and transposon control.</title>
        <authorList>
            <person name="Neafsey D.E."/>
            <person name="Barker B.M."/>
            <person name="Sharpton T.J."/>
            <person name="Stajich J.E."/>
            <person name="Park D.J."/>
            <person name="Whiston E."/>
            <person name="Hung C.-Y."/>
            <person name="McMahan C."/>
            <person name="White J."/>
            <person name="Sykes S."/>
            <person name="Heiman D."/>
            <person name="Young S."/>
            <person name="Zeng Q."/>
            <person name="Abouelleil A."/>
            <person name="Aftuck L."/>
            <person name="Bessette D."/>
            <person name="Brown A."/>
            <person name="FitzGerald M."/>
            <person name="Lui A."/>
            <person name="Macdonald J.P."/>
            <person name="Priest M."/>
            <person name="Orbach M.J."/>
            <person name="Galgiani J.N."/>
            <person name="Kirkland T.N."/>
            <person name="Cole G.T."/>
            <person name="Birren B.W."/>
            <person name="Henn M.R."/>
            <person name="Taylor J.W."/>
            <person name="Rounsley S.D."/>
        </authorList>
    </citation>
    <scope>NUCLEOTIDE SEQUENCE [LARGE SCALE GENOMIC DNA]</scope>
    <source>
        <strain evidence="2">RMSCC 3488</strain>
    </source>
</reference>
<name>A0A0J6FAS0_COCPO</name>
<dbReference type="AlphaFoldDB" id="A0A0J6FAS0"/>
<proteinExistence type="predicted"/>
<evidence type="ECO:0000313" key="2">
    <source>
        <dbReference type="Proteomes" id="UP000054567"/>
    </source>
</evidence>
<reference evidence="1 2" key="1">
    <citation type="submission" date="2007-06" db="EMBL/GenBank/DDBJ databases">
        <title>The Genome Sequence of Coccidioides posadasii RMSCC_3488.</title>
        <authorList>
            <consortium name="Coccidioides Genome Resources Consortium"/>
            <consortium name="The Broad Institute Genome Sequencing Platform"/>
            <person name="Henn M.R."/>
            <person name="Sykes S."/>
            <person name="Young S."/>
            <person name="Jaffe D."/>
            <person name="Berlin A."/>
            <person name="Alvarez P."/>
            <person name="Butler J."/>
            <person name="Gnerre S."/>
            <person name="Grabherr M."/>
            <person name="Mauceli E."/>
            <person name="Brockman W."/>
            <person name="Kodira C."/>
            <person name="Alvarado L."/>
            <person name="Zeng Q."/>
            <person name="Crawford M."/>
            <person name="Antoine C."/>
            <person name="Devon K."/>
            <person name="Galgiani J."/>
            <person name="Orsborn K."/>
            <person name="Lewis M.L."/>
            <person name="Nusbaum C."/>
            <person name="Galagan J."/>
            <person name="Birren B."/>
        </authorList>
    </citation>
    <scope>NUCLEOTIDE SEQUENCE [LARGE SCALE GENOMIC DNA]</scope>
    <source>
        <strain evidence="1 2">RMSCC 3488</strain>
    </source>
</reference>
<dbReference type="VEuPathDB" id="FungiDB:CPAG_02384"/>